<dbReference type="EMBL" id="MVOH01000016">
    <property type="protein sequence ID" value="PAU67162.1"/>
    <property type="molecule type" value="Genomic_DNA"/>
</dbReference>
<evidence type="ECO:0000313" key="1">
    <source>
        <dbReference type="EMBL" id="PAU67162.1"/>
    </source>
</evidence>
<proteinExistence type="predicted"/>
<protein>
    <submittedName>
        <fullName evidence="1">Uncharacterized protein</fullName>
    </submittedName>
</protein>
<reference evidence="1 2" key="1">
    <citation type="journal article" date="2017" name="ISME J.">
        <title>Unveiling bifidobacterial biogeography across the mammalian branch of the tree of life.</title>
        <authorList>
            <person name="Milani C."/>
            <person name="Mangifesta M."/>
            <person name="Mancabelli L."/>
            <person name="Lugli G.A."/>
            <person name="James K."/>
            <person name="Duranti S."/>
            <person name="Turroni F."/>
            <person name="Ferrario C."/>
            <person name="Ossiprandi M.C."/>
            <person name="van Sinderen D."/>
            <person name="Ventura M."/>
        </authorList>
    </citation>
    <scope>NUCLEOTIDE SEQUENCE [LARGE SCALE GENOMIC DNA]</scope>
    <source>
        <strain evidence="2">Ham19E</strain>
    </source>
</reference>
<dbReference type="Proteomes" id="UP000218399">
    <property type="component" value="Unassembled WGS sequence"/>
</dbReference>
<name>A0A2A2EDZ3_9BIFI</name>
<gene>
    <name evidence="1" type="ORF">B1526_1444</name>
</gene>
<organism evidence="1 2">
    <name type="scientific">Bifidobacterium criceti</name>
    <dbReference type="NCBI Taxonomy" id="1960969"/>
    <lineage>
        <taxon>Bacteria</taxon>
        <taxon>Bacillati</taxon>
        <taxon>Actinomycetota</taxon>
        <taxon>Actinomycetes</taxon>
        <taxon>Bifidobacteriales</taxon>
        <taxon>Bifidobacteriaceae</taxon>
        <taxon>Bifidobacterium</taxon>
    </lineage>
</organism>
<dbReference type="AlphaFoldDB" id="A0A2A2EDZ3"/>
<comment type="caution">
    <text evidence="1">The sequence shown here is derived from an EMBL/GenBank/DDBJ whole genome shotgun (WGS) entry which is preliminary data.</text>
</comment>
<sequence length="187" mass="21280">MLRILPRRPRPADRLHQHRSFRDSLPASFQHLPSETITYGHISSLVHPHGNGRGGTLHRRVNIYLIHLRQPTQSIHNDVAYRRSHHCVPRILRSDFLKNAASTGSGHSTGHRKNISPSTEFGYMRLIPTSSSTVTFIDLGRTSGHAFWNHLVSTQRTARIHQQSIPRQRPKTSIRTVCHISSTSFVL</sequence>
<keyword evidence="2" id="KW-1185">Reference proteome</keyword>
<accession>A0A2A2EDZ3</accession>
<evidence type="ECO:0000313" key="2">
    <source>
        <dbReference type="Proteomes" id="UP000218399"/>
    </source>
</evidence>